<keyword evidence="5 8" id="KW-1133">Transmembrane helix</keyword>
<keyword evidence="10" id="KW-1185">Reference proteome</keyword>
<dbReference type="EMBL" id="RKLV01000003">
    <property type="protein sequence ID" value="MCX2818436.1"/>
    <property type="molecule type" value="Genomic_DNA"/>
</dbReference>
<reference evidence="9" key="1">
    <citation type="submission" date="2022-09" db="EMBL/GenBank/DDBJ databases">
        <title>Haloadaptaus new haloarchaeum isolated from saline soil.</title>
        <authorList>
            <person name="Duran-Viseras A."/>
            <person name="Sanchez-Porro C."/>
            <person name="Ventosa A."/>
        </authorList>
    </citation>
    <scope>NUCLEOTIDE SEQUENCE</scope>
    <source>
        <strain evidence="9">F3-133</strain>
    </source>
</reference>
<accession>A0A9Q4GIM6</accession>
<keyword evidence="4" id="KW-0479">Metal-binding</keyword>
<proteinExistence type="predicted"/>
<dbReference type="InterPro" id="IPR034804">
    <property type="entry name" value="SQR/QFR_C/D"/>
</dbReference>
<keyword evidence="2" id="KW-0349">Heme</keyword>
<evidence type="ECO:0000313" key="10">
    <source>
        <dbReference type="Proteomes" id="UP001149411"/>
    </source>
</evidence>
<gene>
    <name evidence="9" type="ORF">EGH25_03595</name>
</gene>
<comment type="caution">
    <text evidence="9">The sequence shown here is derived from an EMBL/GenBank/DDBJ whole genome shotgun (WGS) entry which is preliminary data.</text>
</comment>
<dbReference type="Proteomes" id="UP001149411">
    <property type="component" value="Unassembled WGS sequence"/>
</dbReference>
<dbReference type="AlphaFoldDB" id="A0A9Q4GIM6"/>
<evidence type="ECO:0000256" key="4">
    <source>
        <dbReference type="ARBA" id="ARBA00022723"/>
    </source>
</evidence>
<evidence type="ECO:0000256" key="6">
    <source>
        <dbReference type="ARBA" id="ARBA00023004"/>
    </source>
</evidence>
<sequence>MSTQKPSKTAGWNWFLQRVTGVGLVVLLGFHFAVEHFIVGAANVTAGNTVERITNGLIQGDHVLGQITINMPAFLYQATAISLLGFSVFHGMYGVYNVLMEQDTLRAYEKPIKYFFIVFSAALFVQGILIFLAFFEPFWQVYDPR</sequence>
<feature type="transmembrane region" description="Helical" evidence="8">
    <location>
        <begin position="12"/>
        <end position="34"/>
    </location>
</feature>
<evidence type="ECO:0000256" key="5">
    <source>
        <dbReference type="ARBA" id="ARBA00022989"/>
    </source>
</evidence>
<dbReference type="InterPro" id="IPR000701">
    <property type="entry name" value="SuccDH_FuR_B_TM-su"/>
</dbReference>
<evidence type="ECO:0000313" key="9">
    <source>
        <dbReference type="EMBL" id="MCX2818436.1"/>
    </source>
</evidence>
<organism evidence="9 10">
    <name type="scientific">Halorutilus salinus</name>
    <dbReference type="NCBI Taxonomy" id="2487751"/>
    <lineage>
        <taxon>Archaea</taxon>
        <taxon>Methanobacteriati</taxon>
        <taxon>Methanobacteriota</taxon>
        <taxon>Stenosarchaea group</taxon>
        <taxon>Halobacteria</taxon>
        <taxon>Halorutilales</taxon>
        <taxon>Halorutilaceae</taxon>
        <taxon>Halorutilus</taxon>
    </lineage>
</organism>
<feature type="transmembrane region" description="Helical" evidence="8">
    <location>
        <begin position="114"/>
        <end position="135"/>
    </location>
</feature>
<dbReference type="RefSeq" id="WP_266086281.1">
    <property type="nucleotide sequence ID" value="NZ_RKLV01000003.1"/>
</dbReference>
<evidence type="ECO:0000256" key="8">
    <source>
        <dbReference type="SAM" id="Phobius"/>
    </source>
</evidence>
<evidence type="ECO:0000256" key="2">
    <source>
        <dbReference type="ARBA" id="ARBA00022617"/>
    </source>
</evidence>
<comment type="subcellular location">
    <subcellularLocation>
        <location evidence="1">Membrane</location>
    </subcellularLocation>
</comment>
<evidence type="ECO:0000256" key="1">
    <source>
        <dbReference type="ARBA" id="ARBA00004370"/>
    </source>
</evidence>
<evidence type="ECO:0008006" key="11">
    <source>
        <dbReference type="Google" id="ProtNLM"/>
    </source>
</evidence>
<keyword evidence="6" id="KW-0408">Iron</keyword>
<evidence type="ECO:0000256" key="7">
    <source>
        <dbReference type="ARBA" id="ARBA00023136"/>
    </source>
</evidence>
<protein>
    <recommendedName>
        <fullName evidence="11">Succinate dehydrogenase</fullName>
    </recommendedName>
</protein>
<keyword evidence="7 8" id="KW-0472">Membrane</keyword>
<dbReference type="GO" id="GO:0016020">
    <property type="term" value="C:membrane"/>
    <property type="evidence" value="ECO:0007669"/>
    <property type="project" value="InterPro"/>
</dbReference>
<evidence type="ECO:0000256" key="3">
    <source>
        <dbReference type="ARBA" id="ARBA00022692"/>
    </source>
</evidence>
<keyword evidence="3 8" id="KW-0812">Transmembrane</keyword>
<dbReference type="SUPFAM" id="SSF81343">
    <property type="entry name" value="Fumarate reductase respiratory complex transmembrane subunits"/>
    <property type="match status" value="1"/>
</dbReference>
<dbReference type="Pfam" id="PF01127">
    <property type="entry name" value="Sdh_cyt"/>
    <property type="match status" value="1"/>
</dbReference>
<dbReference type="Gene3D" id="1.20.1300.10">
    <property type="entry name" value="Fumarate reductase/succinate dehydrogenase, transmembrane subunit"/>
    <property type="match status" value="1"/>
</dbReference>
<feature type="transmembrane region" description="Helical" evidence="8">
    <location>
        <begin position="74"/>
        <end position="93"/>
    </location>
</feature>
<name>A0A9Q4GIM6_9EURY</name>